<keyword evidence="4 10" id="KW-1003">Cell membrane</keyword>
<evidence type="ECO:0000256" key="6">
    <source>
        <dbReference type="ARBA" id="ARBA00022967"/>
    </source>
</evidence>
<name>A0A3D9UQB0_9MICO</name>
<evidence type="ECO:0000256" key="11">
    <source>
        <dbReference type="SAM" id="Phobius"/>
    </source>
</evidence>
<feature type="transmembrane region" description="Helical" evidence="11">
    <location>
        <begin position="37"/>
        <end position="57"/>
    </location>
</feature>
<comment type="catalytic activity">
    <reaction evidence="9 10">
        <text>4 Fe(II)-[cytochrome c] + O2 + 8 H(+)(in) = 4 Fe(III)-[cytochrome c] + 2 H2O + 4 H(+)(out)</text>
        <dbReference type="Rhea" id="RHEA:11436"/>
        <dbReference type="Rhea" id="RHEA-COMP:10350"/>
        <dbReference type="Rhea" id="RHEA-COMP:14399"/>
        <dbReference type="ChEBI" id="CHEBI:15377"/>
        <dbReference type="ChEBI" id="CHEBI:15378"/>
        <dbReference type="ChEBI" id="CHEBI:15379"/>
        <dbReference type="ChEBI" id="CHEBI:29033"/>
        <dbReference type="ChEBI" id="CHEBI:29034"/>
        <dbReference type="EC" id="7.1.1.9"/>
    </reaction>
</comment>
<proteinExistence type="inferred from homology"/>
<evidence type="ECO:0000256" key="9">
    <source>
        <dbReference type="ARBA" id="ARBA00047816"/>
    </source>
</evidence>
<evidence type="ECO:0000256" key="1">
    <source>
        <dbReference type="ARBA" id="ARBA00002536"/>
    </source>
</evidence>
<keyword evidence="8 10" id="KW-0472">Membrane</keyword>
<comment type="similarity">
    <text evidence="3 10">Belongs to the cytochrome c oxidase bacterial subunit CtaF family.</text>
</comment>
<organism evidence="12 13">
    <name type="scientific">Calidifontibacter indicus</name>
    <dbReference type="NCBI Taxonomy" id="419650"/>
    <lineage>
        <taxon>Bacteria</taxon>
        <taxon>Bacillati</taxon>
        <taxon>Actinomycetota</taxon>
        <taxon>Actinomycetes</taxon>
        <taxon>Micrococcales</taxon>
        <taxon>Dermacoccaceae</taxon>
        <taxon>Calidifontibacter</taxon>
    </lineage>
</organism>
<evidence type="ECO:0000256" key="3">
    <source>
        <dbReference type="ARBA" id="ARBA00006870"/>
    </source>
</evidence>
<evidence type="ECO:0000256" key="8">
    <source>
        <dbReference type="ARBA" id="ARBA00023136"/>
    </source>
</evidence>
<dbReference type="PIRSF" id="PIRSF017385">
    <property type="entry name" value="CtaF"/>
    <property type="match status" value="1"/>
</dbReference>
<feature type="transmembrane region" description="Helical" evidence="11">
    <location>
        <begin position="113"/>
        <end position="131"/>
    </location>
</feature>
<dbReference type="EC" id="7.1.1.9" evidence="10"/>
<accession>A0A3D9UQB0</accession>
<dbReference type="EMBL" id="QTUA01000001">
    <property type="protein sequence ID" value="REF31446.1"/>
    <property type="molecule type" value="Genomic_DNA"/>
</dbReference>
<dbReference type="Pfam" id="PF12270">
    <property type="entry name" value="Cyt_c_ox_IV"/>
    <property type="match status" value="1"/>
</dbReference>
<evidence type="ECO:0000313" key="13">
    <source>
        <dbReference type="Proteomes" id="UP000256253"/>
    </source>
</evidence>
<dbReference type="GO" id="GO:0022900">
    <property type="term" value="P:electron transport chain"/>
    <property type="evidence" value="ECO:0007669"/>
    <property type="project" value="InterPro"/>
</dbReference>
<keyword evidence="5 11" id="KW-0812">Transmembrane</keyword>
<dbReference type="InterPro" id="IPR021050">
    <property type="entry name" value="Cyt_c_oxidase_su4_actinobac"/>
</dbReference>
<dbReference type="Proteomes" id="UP000256253">
    <property type="component" value="Unassembled WGS sequence"/>
</dbReference>
<dbReference type="AlphaFoldDB" id="A0A3D9UQB0"/>
<dbReference type="GO" id="GO:0005886">
    <property type="term" value="C:plasma membrane"/>
    <property type="evidence" value="ECO:0007669"/>
    <property type="project" value="UniProtKB-SubCell"/>
</dbReference>
<comment type="caution">
    <text evidence="12">The sequence shown here is derived from an EMBL/GenBank/DDBJ whole genome shotgun (WGS) entry which is preliminary data.</text>
</comment>
<comment type="subcellular location">
    <subcellularLocation>
        <location evidence="2">Cell membrane</location>
        <topology evidence="2">Multi-pass membrane protein</topology>
    </subcellularLocation>
</comment>
<comment type="function">
    <text evidence="1 10">Part of cytochrome c oxidase, its function is unknown.</text>
</comment>
<dbReference type="OrthoDB" id="5244617at2"/>
<evidence type="ECO:0000256" key="7">
    <source>
        <dbReference type="ARBA" id="ARBA00022989"/>
    </source>
</evidence>
<evidence type="ECO:0000256" key="4">
    <source>
        <dbReference type="ARBA" id="ARBA00022475"/>
    </source>
</evidence>
<dbReference type="RefSeq" id="WP_115923276.1">
    <property type="nucleotide sequence ID" value="NZ_QTUA01000001.1"/>
</dbReference>
<evidence type="ECO:0000256" key="5">
    <source>
        <dbReference type="ARBA" id="ARBA00022692"/>
    </source>
</evidence>
<reference evidence="12 13" key="1">
    <citation type="submission" date="2018-08" db="EMBL/GenBank/DDBJ databases">
        <title>Sequencing the genomes of 1000 actinobacteria strains.</title>
        <authorList>
            <person name="Klenk H.-P."/>
        </authorList>
    </citation>
    <scope>NUCLEOTIDE SEQUENCE [LARGE SCALE GENOMIC DNA]</scope>
    <source>
        <strain evidence="12 13">DSM 22967</strain>
    </source>
</reference>
<feature type="transmembrane region" description="Helical" evidence="11">
    <location>
        <begin position="7"/>
        <end position="25"/>
    </location>
</feature>
<dbReference type="GO" id="GO:0004129">
    <property type="term" value="F:cytochrome-c oxidase activity"/>
    <property type="evidence" value="ECO:0007669"/>
    <property type="project" value="UniProtKB-EC"/>
</dbReference>
<protein>
    <recommendedName>
        <fullName evidence="10">Cytochrome c oxidase polypeptide 4</fullName>
        <ecNumber evidence="10">7.1.1.9</ecNumber>
    </recommendedName>
    <alternativeName>
        <fullName evidence="10">Cytochrome aa3 subunit 4</fullName>
    </alternativeName>
    <alternativeName>
        <fullName evidence="10">Cytochrome c oxidase polypeptide IV</fullName>
    </alternativeName>
</protein>
<comment type="subunit">
    <text evidence="10">Associates with subunits I, II and III to form cytochrome c oxidase.</text>
</comment>
<sequence>MKTEAKLFYGIGLFILLMFGIYTFFTMRDARGIEPVGVAGLLLTAGLCFMCGFFFSLSGKKSDPRPDDNPDGEIDEVEGDFGFFAPHSWWPLILGFGCALVMFGAAIGWWVVIITMPVLVIGVIGWTFEFFRGEESI</sequence>
<keyword evidence="6 10" id="KW-1278">Translocase</keyword>
<keyword evidence="13" id="KW-1185">Reference proteome</keyword>
<keyword evidence="7 11" id="KW-1133">Transmembrane helix</keyword>
<gene>
    <name evidence="12" type="ORF">DFJ65_2513</name>
</gene>
<evidence type="ECO:0000256" key="10">
    <source>
        <dbReference type="PIRNR" id="PIRNR017385"/>
    </source>
</evidence>
<evidence type="ECO:0000313" key="12">
    <source>
        <dbReference type="EMBL" id="REF31446.1"/>
    </source>
</evidence>
<evidence type="ECO:0000256" key="2">
    <source>
        <dbReference type="ARBA" id="ARBA00004651"/>
    </source>
</evidence>